<name>A0A7W5ZHK4_9BACT</name>
<evidence type="ECO:0000313" key="1">
    <source>
        <dbReference type="EMBL" id="MBB3837442.1"/>
    </source>
</evidence>
<dbReference type="RefSeq" id="WP_183972157.1">
    <property type="nucleotide sequence ID" value="NZ_JACIBY010000002.1"/>
</dbReference>
<organism evidence="1 2">
    <name type="scientific">Runella defluvii</name>
    <dbReference type="NCBI Taxonomy" id="370973"/>
    <lineage>
        <taxon>Bacteria</taxon>
        <taxon>Pseudomonadati</taxon>
        <taxon>Bacteroidota</taxon>
        <taxon>Cytophagia</taxon>
        <taxon>Cytophagales</taxon>
        <taxon>Spirosomataceae</taxon>
        <taxon>Runella</taxon>
    </lineage>
</organism>
<proteinExistence type="predicted"/>
<dbReference type="EMBL" id="JACIBY010000002">
    <property type="protein sequence ID" value="MBB3837442.1"/>
    <property type="molecule type" value="Genomic_DNA"/>
</dbReference>
<dbReference type="AlphaFoldDB" id="A0A7W5ZHK4"/>
<dbReference type="Proteomes" id="UP000541352">
    <property type="component" value="Unassembled WGS sequence"/>
</dbReference>
<keyword evidence="2" id="KW-1185">Reference proteome</keyword>
<reference evidence="1 2" key="1">
    <citation type="submission" date="2020-08" db="EMBL/GenBank/DDBJ databases">
        <title>Genomic Encyclopedia of Type Strains, Phase IV (KMG-IV): sequencing the most valuable type-strain genomes for metagenomic binning, comparative biology and taxonomic classification.</title>
        <authorList>
            <person name="Goeker M."/>
        </authorList>
    </citation>
    <scope>NUCLEOTIDE SEQUENCE [LARGE SCALE GENOMIC DNA]</scope>
    <source>
        <strain evidence="1 2">DSM 17976</strain>
    </source>
</reference>
<evidence type="ECO:0008006" key="3">
    <source>
        <dbReference type="Google" id="ProtNLM"/>
    </source>
</evidence>
<dbReference type="PROSITE" id="PS51257">
    <property type="entry name" value="PROKAR_LIPOPROTEIN"/>
    <property type="match status" value="1"/>
</dbReference>
<sequence>MKKTIYAFVLFVIVSGCDLGIDTYEIHDVSNKQIFRPEIRELFLTDRTDSYSIHVEGTLDGDAEIYVLSPNADIHKLRSCTPFDNTKMKKGKVDVIFNRSGSYKSGEKPYLYYLPCTAKKGYLKVRISFTEYLKGNGKNTQFL</sequence>
<gene>
    <name evidence="1" type="ORF">FHS57_001436</name>
</gene>
<evidence type="ECO:0000313" key="2">
    <source>
        <dbReference type="Proteomes" id="UP000541352"/>
    </source>
</evidence>
<comment type="caution">
    <text evidence="1">The sequence shown here is derived from an EMBL/GenBank/DDBJ whole genome shotgun (WGS) entry which is preliminary data.</text>
</comment>
<protein>
    <recommendedName>
        <fullName evidence="3">Lipoprotein</fullName>
    </recommendedName>
</protein>
<accession>A0A7W5ZHK4</accession>